<name>A0AAN4VVL8_9BACT</name>
<dbReference type="AlphaFoldDB" id="A0AAN4VVL8"/>
<keyword evidence="3" id="KW-1185">Reference proteome</keyword>
<comment type="caution">
    <text evidence="2">The sequence shown here is derived from an EMBL/GenBank/DDBJ whole genome shotgun (WGS) entry which is preliminary data.</text>
</comment>
<dbReference type="InterPro" id="IPR027417">
    <property type="entry name" value="P-loop_NTPase"/>
</dbReference>
<dbReference type="Proteomes" id="UP001310022">
    <property type="component" value="Unassembled WGS sequence"/>
</dbReference>
<dbReference type="Gene3D" id="3.90.320.10">
    <property type="match status" value="1"/>
</dbReference>
<organism evidence="2 3">
    <name type="scientific">Persicobacter diffluens</name>
    <dbReference type="NCBI Taxonomy" id="981"/>
    <lineage>
        <taxon>Bacteria</taxon>
        <taxon>Pseudomonadati</taxon>
        <taxon>Bacteroidota</taxon>
        <taxon>Cytophagia</taxon>
        <taxon>Cytophagales</taxon>
        <taxon>Persicobacteraceae</taxon>
        <taxon>Persicobacter</taxon>
    </lineage>
</organism>
<reference evidence="2 3" key="1">
    <citation type="submission" date="2021-12" db="EMBL/GenBank/DDBJ databases">
        <title>Genome sequencing of bacteria with rrn-lacking chromosome and rrn-plasmid.</title>
        <authorList>
            <person name="Anda M."/>
            <person name="Iwasaki W."/>
        </authorList>
    </citation>
    <scope>NUCLEOTIDE SEQUENCE [LARGE SCALE GENOMIC DNA]</scope>
    <source>
        <strain evidence="2 3">NBRC 15940</strain>
    </source>
</reference>
<dbReference type="Gene3D" id="3.40.50.300">
    <property type="entry name" value="P-loop containing nucleotide triphosphate hydrolases"/>
    <property type="match status" value="1"/>
</dbReference>
<protein>
    <recommendedName>
        <fullName evidence="1">PD-(D/E)XK endonuclease-like domain-containing protein</fullName>
    </recommendedName>
</protein>
<feature type="domain" description="PD-(D/E)XK endonuclease-like" evidence="1">
    <location>
        <begin position="694"/>
        <end position="988"/>
    </location>
</feature>
<evidence type="ECO:0000313" key="2">
    <source>
        <dbReference type="EMBL" id="GJM59881.1"/>
    </source>
</evidence>
<proteinExistence type="predicted"/>
<dbReference type="SUPFAM" id="SSF52980">
    <property type="entry name" value="Restriction endonuclease-like"/>
    <property type="match status" value="1"/>
</dbReference>
<evidence type="ECO:0000313" key="3">
    <source>
        <dbReference type="Proteomes" id="UP001310022"/>
    </source>
</evidence>
<dbReference type="InterPro" id="IPR011335">
    <property type="entry name" value="Restrct_endonuc-II-like"/>
</dbReference>
<dbReference type="Pfam" id="PF12705">
    <property type="entry name" value="PDDEXK_1"/>
    <property type="match status" value="1"/>
</dbReference>
<accession>A0AAN4VVL8</accession>
<dbReference type="RefSeq" id="WP_338235798.1">
    <property type="nucleotide sequence ID" value="NZ_BQKE01000001.1"/>
</dbReference>
<dbReference type="EMBL" id="BQKE01000001">
    <property type="protein sequence ID" value="GJM59881.1"/>
    <property type="molecule type" value="Genomic_DNA"/>
</dbReference>
<dbReference type="InterPro" id="IPR011604">
    <property type="entry name" value="PDDEXK-like_dom_sf"/>
</dbReference>
<evidence type="ECO:0000259" key="1">
    <source>
        <dbReference type="Pfam" id="PF12705"/>
    </source>
</evidence>
<dbReference type="InterPro" id="IPR038726">
    <property type="entry name" value="PDDEXK_AddAB-type"/>
</dbReference>
<gene>
    <name evidence="2" type="ORF">PEDI_04330</name>
</gene>
<sequence>MANSSTFLSELADMILRDFPQPEKLTIIFPNRRAGLFLRKAISQKINKAIWSPNVISIDDFIQRLSDLKTQDPLALNFELYHVFQEVMYGQQELSEQSRESFDQFYFWGQMLLKDFEDLDKYMVESEHLLTNVADLKAIDQQFDFLTEEEQALVEKFWTSFKDKNLKYAQGFQELWEKLPQIHRKFQDRLKAKGWGYSGMVHRHLLEKLTSGNYEHHYGNIVFAGFNALTKTEQQIISFFVEKHQARIYWDLDRYFYDDFQQEAGRFLREYKQDPILGATLPDPFRHGVPEEEQKLAADHFIQTKKDEQDPIEVIGVPLEVGQTKVAGELLQEIRNAVLAKGEKFEEEKTAVILPQEHMLFSLLHAVPEEFKSLNVTMGYPLKNTALYSFFELACQLQQSAVEGPEYPYKVVLELMAHPYLMQSLQAEELEKVQEARRQIIRRNQSMVKGAYIQSLEVPFLNVIFYKAPDVAHFSHYLTELLLYVNKTVLTEEFEEAAPEQEFVLKLYKELKKLQELLNTHQMALPMETFIRLLRQVIQGVRVPFSGEPLLGLQIMGVLETRNLDFDQVIILSMNEGAFPQAASKNSFIPYSLRKAFRLPTFEQHDAMYAYLFYRLIQRAKKVYLVHNTETDGNYKGEESRYLYQLKFESPFPLKESVLATTPKAVGANAIEIKRSPEVQKQLSRYLGENGVPLSPTALTTFLDCRLKFYFRYIAGLKEEQELQEELDVAVAGTILHNTLENLYEPYLGRDDGMVMPQQIKELILPQLEKQIEQEIRKHYQLQDAEEMALAGNNVIVKKMLLNMGRQILKRDMEYAPFTLVGLEIGRNEFLKIPLNLNGQRATVRLSGSIDRVDLKDGQLRILDYKTGGDSTTFKSVGSLFDREEKDRSKVALQTLIYSLLYDHNFPDPEEENSIVPAVYAIREMYGQQFEYFLKEGKNRLENARRLFPEIMEGLQQLLEEIFSEEQVFDQTDKEEKCRFCDYRKICRR</sequence>
<dbReference type="SUPFAM" id="SSF52540">
    <property type="entry name" value="P-loop containing nucleoside triphosphate hydrolases"/>
    <property type="match status" value="1"/>
</dbReference>